<dbReference type="KEGG" id="mcha:111018795"/>
<dbReference type="GO" id="GO:0046983">
    <property type="term" value="F:protein dimerization activity"/>
    <property type="evidence" value="ECO:0007669"/>
    <property type="project" value="InterPro"/>
</dbReference>
<dbReference type="InterPro" id="IPR044283">
    <property type="entry name" value="FAMA/SPEECHLESS/MUTE-like"/>
</dbReference>
<evidence type="ECO:0000313" key="8">
    <source>
        <dbReference type="Proteomes" id="UP000504603"/>
    </source>
</evidence>
<dbReference type="PROSITE" id="PS50888">
    <property type="entry name" value="BHLH"/>
    <property type="match status" value="1"/>
</dbReference>
<dbReference type="Pfam" id="PF22754">
    <property type="entry name" value="bHLH-TF_ACT-like_plant"/>
    <property type="match status" value="1"/>
</dbReference>
<dbReference type="InterPro" id="IPR011598">
    <property type="entry name" value="bHLH_dom"/>
</dbReference>
<dbReference type="SUPFAM" id="SSF47459">
    <property type="entry name" value="HLH, helix-loop-helix DNA-binding domain"/>
    <property type="match status" value="1"/>
</dbReference>
<dbReference type="Gene3D" id="4.10.280.10">
    <property type="entry name" value="Helix-loop-helix DNA-binding domain"/>
    <property type="match status" value="1"/>
</dbReference>
<dbReference type="PANTHER" id="PTHR46684:SF16">
    <property type="entry name" value="TRANSCRIPTION FACTOR BHLH67-LIKE ISOFORM X2"/>
    <property type="match status" value="1"/>
</dbReference>
<keyword evidence="8" id="KW-1185">Reference proteome</keyword>
<keyword evidence="4" id="KW-0804">Transcription</keyword>
<dbReference type="Pfam" id="PF00010">
    <property type="entry name" value="HLH"/>
    <property type="match status" value="1"/>
</dbReference>
<dbReference type="Proteomes" id="UP000504603">
    <property type="component" value="Unplaced"/>
</dbReference>
<protein>
    <submittedName>
        <fullName evidence="9">Transcription factor bHLH96-like</fullName>
    </submittedName>
</protein>
<feature type="compositionally biased region" description="Low complexity" evidence="6">
    <location>
        <begin position="180"/>
        <end position="193"/>
    </location>
</feature>
<dbReference type="GeneID" id="111018795"/>
<feature type="domain" description="BHLH" evidence="7">
    <location>
        <begin position="107"/>
        <end position="158"/>
    </location>
</feature>
<dbReference type="GO" id="GO:0005634">
    <property type="term" value="C:nucleus"/>
    <property type="evidence" value="ECO:0007669"/>
    <property type="project" value="UniProtKB-SubCell"/>
</dbReference>
<dbReference type="GO" id="GO:0045893">
    <property type="term" value="P:positive regulation of DNA-templated transcription"/>
    <property type="evidence" value="ECO:0007669"/>
    <property type="project" value="TreeGrafter"/>
</dbReference>
<dbReference type="SMART" id="SM00353">
    <property type="entry name" value="HLH"/>
    <property type="match status" value="1"/>
</dbReference>
<dbReference type="InterPro" id="IPR054502">
    <property type="entry name" value="bHLH-TF_ACT-like_plant"/>
</dbReference>
<dbReference type="PANTHER" id="PTHR46684">
    <property type="entry name" value="TRANSCRIPTION FACTOR FAMA"/>
    <property type="match status" value="1"/>
</dbReference>
<accession>A0A6J1DBJ5</accession>
<keyword evidence="3" id="KW-0238">DNA-binding</keyword>
<comment type="subcellular location">
    <subcellularLocation>
        <location evidence="1">Nucleus</location>
    </subcellularLocation>
</comment>
<evidence type="ECO:0000313" key="9">
    <source>
        <dbReference type="RefSeq" id="XP_022150737.1"/>
    </source>
</evidence>
<dbReference type="InterPro" id="IPR036638">
    <property type="entry name" value="HLH_DNA-bd_sf"/>
</dbReference>
<keyword evidence="5" id="KW-0539">Nucleus</keyword>
<dbReference type="AlphaFoldDB" id="A0A6J1DBJ5"/>
<evidence type="ECO:0000256" key="5">
    <source>
        <dbReference type="ARBA" id="ARBA00023242"/>
    </source>
</evidence>
<dbReference type="GO" id="GO:0010052">
    <property type="term" value="P:guard cell differentiation"/>
    <property type="evidence" value="ECO:0007669"/>
    <property type="project" value="InterPro"/>
</dbReference>
<evidence type="ECO:0000256" key="4">
    <source>
        <dbReference type="ARBA" id="ARBA00023163"/>
    </source>
</evidence>
<evidence type="ECO:0000256" key="6">
    <source>
        <dbReference type="SAM" id="MobiDB-lite"/>
    </source>
</evidence>
<organism evidence="8 9">
    <name type="scientific">Momordica charantia</name>
    <name type="common">Bitter gourd</name>
    <name type="synonym">Balsam pear</name>
    <dbReference type="NCBI Taxonomy" id="3673"/>
    <lineage>
        <taxon>Eukaryota</taxon>
        <taxon>Viridiplantae</taxon>
        <taxon>Streptophyta</taxon>
        <taxon>Embryophyta</taxon>
        <taxon>Tracheophyta</taxon>
        <taxon>Spermatophyta</taxon>
        <taxon>Magnoliopsida</taxon>
        <taxon>eudicotyledons</taxon>
        <taxon>Gunneridae</taxon>
        <taxon>Pentapetalae</taxon>
        <taxon>rosids</taxon>
        <taxon>fabids</taxon>
        <taxon>Cucurbitales</taxon>
        <taxon>Cucurbitaceae</taxon>
        <taxon>Momordiceae</taxon>
        <taxon>Momordica</taxon>
    </lineage>
</organism>
<feature type="region of interest" description="Disordered" evidence="6">
    <location>
        <begin position="169"/>
        <end position="193"/>
    </location>
</feature>
<proteinExistence type="predicted"/>
<evidence type="ECO:0000259" key="7">
    <source>
        <dbReference type="PROSITE" id="PS50888"/>
    </source>
</evidence>
<dbReference type="OrthoDB" id="684567at2759"/>
<evidence type="ECO:0000256" key="1">
    <source>
        <dbReference type="ARBA" id="ARBA00004123"/>
    </source>
</evidence>
<keyword evidence="2" id="KW-0805">Transcription regulation</keyword>
<dbReference type="GO" id="GO:0003677">
    <property type="term" value="F:DNA binding"/>
    <property type="evidence" value="ECO:0007669"/>
    <property type="project" value="UniProtKB-KW"/>
</dbReference>
<dbReference type="RefSeq" id="XP_022150737.1">
    <property type="nucleotide sequence ID" value="XM_022295045.1"/>
</dbReference>
<reference evidence="9" key="1">
    <citation type="submission" date="2025-08" db="UniProtKB">
        <authorList>
            <consortium name="RefSeq"/>
        </authorList>
    </citation>
    <scope>IDENTIFICATION</scope>
    <source>
        <strain evidence="9">OHB3-1</strain>
    </source>
</reference>
<name>A0A6J1DBJ5_MOMCH</name>
<feature type="region of interest" description="Disordered" evidence="6">
    <location>
        <begin position="73"/>
        <end position="105"/>
    </location>
</feature>
<feature type="compositionally biased region" description="Basic residues" evidence="6">
    <location>
        <begin position="90"/>
        <end position="100"/>
    </location>
</feature>
<evidence type="ECO:0000256" key="2">
    <source>
        <dbReference type="ARBA" id="ARBA00023015"/>
    </source>
</evidence>
<evidence type="ECO:0000256" key="3">
    <source>
        <dbReference type="ARBA" id="ARBA00023125"/>
    </source>
</evidence>
<dbReference type="GO" id="GO:0003700">
    <property type="term" value="F:DNA-binding transcription factor activity"/>
    <property type="evidence" value="ECO:0007669"/>
    <property type="project" value="InterPro"/>
</dbReference>
<gene>
    <name evidence="9" type="primary">LOC111018795</name>
</gene>
<sequence length="314" mass="34681">MALEAVVYPQDPLIYSGSKDLYSLFGGGIWSGGSFDFPENQTENFPFGDWNSSSSVLAPSPDAAISRNGLIFSDPNPPLEAESRTPNPVRPRRRRPKTRKNKEEIENQRMTHIAVERNRRKQMNEYLSVLRSLMPDSYVQRGDQASIIGGAINFVKELEQKVQFLSTAQMDSKGKNSEASSNSSSSSSSSSSSHIPFSEFFSFPQFSAMEGCCSVGEGGTQCSSIADIEVTMVDNHANLKIRSKRRPKQVLKMVAGLHSLSLSVLHLNISTMDQIALYCLSVKVEDDCKLTSVDEIASALHQLLSRIEEDSLMN</sequence>